<dbReference type="InterPro" id="IPR000719">
    <property type="entry name" value="Prot_kinase_dom"/>
</dbReference>
<comment type="caution">
    <text evidence="13">The sequence shown here is derived from an EMBL/GenBank/DDBJ whole genome shotgun (WGS) entry which is preliminary data.</text>
</comment>
<evidence type="ECO:0000313" key="14">
    <source>
        <dbReference type="Proteomes" id="UP000825935"/>
    </source>
</evidence>
<dbReference type="InterPro" id="IPR001245">
    <property type="entry name" value="Ser-Thr/Tyr_kinase_cat_dom"/>
</dbReference>
<feature type="region of interest" description="Disordered" evidence="11">
    <location>
        <begin position="254"/>
        <end position="293"/>
    </location>
</feature>
<feature type="binding site" evidence="10">
    <location>
        <position position="926"/>
    </location>
    <ligand>
        <name>ATP</name>
        <dbReference type="ChEBI" id="CHEBI:30616"/>
    </ligand>
</feature>
<dbReference type="InterPro" id="IPR000270">
    <property type="entry name" value="PB1_dom"/>
</dbReference>
<dbReference type="AlphaFoldDB" id="A0A8T2RA68"/>
<evidence type="ECO:0000256" key="10">
    <source>
        <dbReference type="PROSITE-ProRule" id="PRU10141"/>
    </source>
</evidence>
<keyword evidence="8 10" id="KW-0067">ATP-binding</keyword>
<evidence type="ECO:0000256" key="2">
    <source>
        <dbReference type="ARBA" id="ARBA00022490"/>
    </source>
</evidence>
<sequence>MEMTSHFQEQRDSLPPRMLSAISLASNSSSKNYSKSDQARGRRVKLMCSHGGKILPRPSDRRLRYVGGETRMVSVPRYISFEALLQKLTDNYGHDLTVKYQLPEEDLDALVSVTSDEDLENMMDECDRLESLEGASRLRVFVFSSRDAVALDLSDITDPTASEIRYVDAVNEASFKRSNDSNTSFGQLDYGWNTPQMRYEDSYPSNASAPLYFTKPEDMPSVVAPPSQITHRQHTAPLEFISIQGTDKGGYGVAGDDFRDLESGGSASSSTSSQHDLHNRHHWASRSHKQSHMEVSAFGPQFQDFMTKGSMENSSKHIEQMHFKNGNQRGGHNIHENPLERFPDELNPVPILDAISDTQETGSNLHSGVPLSPGTMLKRQLGADQNLHITNGTGMDPTQINEKLVEPSVSLSIPTVNKSVDSGQQMHNLLHTQPFEPHSNQPFLDSASEPAQPSILTRQPDESRKTELSLQELMKWETLSMDQSRDFQGTEYPNVLFNEAEKERNDISVFASQSFSKEPYATVFQTCSSEIPLTSMDEADDLLQVLSPTMNFTGQMSMGEYHKGITSQGPWTSPDLGSFTMFQGGMPISESANTNVDHITAQNIGFPRTQNYEPVRGVNGLQMQGDEKARNLMDVVPTQPELTSNVTVHIDKQSIGSPTTQNYEDTRGIGRLHVQVDKVGDTPVCHTGQSEEFLAPSKVPSKFSGPLQDDCLADLSEIGKKQETSLGSSGDVTDKQSNSGISHTSPGLTELSLDDSWHMLSNLQQTGSLGDPSIQKSPVSEADESFTQMEEEMGSFTLQSPSAAPVGEPLLEVWRTTAQSEHETQSEMLQVFNKEEDTEEGEHFLDTMEKEMTIDDPKSDIEEFDTFQSAADNRSMNPAAAAEAEAIARGLQIIRYCDLEELKELGSGTFGTVYHGKWRGTDVAIKRIKSSCFTGRPAERERLIADFWREAYILGQLHHPNVVAFYGVVPDVPGGALATVTEYMVNGSLKQALQKKDRSLDRRKRLLIAMDAAFGMEYLHGKNVVHFDIKCENLLVNLRDLQRPICKVGDLGLSKVKQQTMVSGGVRGTLPWMAPELLNGSSSLVSEKVDVFSFGIVLWELLTGEEPYASLHYGAIIGGIVSNTLRPPVPQSCDPAYRSLMETCWSADPSERPSFSEIARRLRAMEMALSTKVHAQPHALIKEQPSVMKTDLNERA</sequence>
<dbReference type="FunFam" id="3.30.200.20:FF:000081">
    <property type="entry name" value="Octicosapeptide/phox/Bem1p domain kinase superfamily protein"/>
    <property type="match status" value="1"/>
</dbReference>
<feature type="compositionally biased region" description="Acidic residues" evidence="11">
    <location>
        <begin position="781"/>
        <end position="793"/>
    </location>
</feature>
<dbReference type="GO" id="GO:0005737">
    <property type="term" value="C:cytoplasm"/>
    <property type="evidence" value="ECO:0007669"/>
    <property type="project" value="UniProtKB-SubCell"/>
</dbReference>
<dbReference type="InterPro" id="IPR011009">
    <property type="entry name" value="Kinase-like_dom_sf"/>
</dbReference>
<dbReference type="PROSITE" id="PS00107">
    <property type="entry name" value="PROTEIN_KINASE_ATP"/>
    <property type="match status" value="1"/>
</dbReference>
<dbReference type="PROSITE" id="PS50011">
    <property type="entry name" value="PROTEIN_KINASE_DOM"/>
    <property type="match status" value="1"/>
</dbReference>
<dbReference type="SMART" id="SM00220">
    <property type="entry name" value="S_TKc"/>
    <property type="match status" value="1"/>
</dbReference>
<dbReference type="InterPro" id="IPR017441">
    <property type="entry name" value="Protein_kinase_ATP_BS"/>
</dbReference>
<evidence type="ECO:0000256" key="7">
    <source>
        <dbReference type="ARBA" id="ARBA00022777"/>
    </source>
</evidence>
<evidence type="ECO:0000256" key="9">
    <source>
        <dbReference type="ARBA" id="ARBA00023294"/>
    </source>
</evidence>
<keyword evidence="2" id="KW-0963">Cytoplasm</keyword>
<keyword evidence="5" id="KW-0808">Transferase</keyword>
<evidence type="ECO:0000256" key="3">
    <source>
        <dbReference type="ARBA" id="ARBA00022527"/>
    </source>
</evidence>
<dbReference type="PRINTS" id="PR00109">
    <property type="entry name" value="TYRKINASE"/>
</dbReference>
<accession>A0A8T2RA68</accession>
<feature type="region of interest" description="Disordered" evidence="11">
    <location>
        <begin position="722"/>
        <end position="750"/>
    </location>
</feature>
<feature type="domain" description="Protein kinase" evidence="12">
    <location>
        <begin position="899"/>
        <end position="1181"/>
    </location>
</feature>
<dbReference type="PANTHER" id="PTHR23257">
    <property type="entry name" value="SERINE-THREONINE PROTEIN KINASE"/>
    <property type="match status" value="1"/>
</dbReference>
<feature type="compositionally biased region" description="Basic residues" evidence="11">
    <location>
        <begin position="278"/>
        <end position="290"/>
    </location>
</feature>
<organism evidence="13 14">
    <name type="scientific">Ceratopteris richardii</name>
    <name type="common">Triangle waterfern</name>
    <dbReference type="NCBI Taxonomy" id="49495"/>
    <lineage>
        <taxon>Eukaryota</taxon>
        <taxon>Viridiplantae</taxon>
        <taxon>Streptophyta</taxon>
        <taxon>Embryophyta</taxon>
        <taxon>Tracheophyta</taxon>
        <taxon>Polypodiopsida</taxon>
        <taxon>Polypodiidae</taxon>
        <taxon>Polypodiales</taxon>
        <taxon>Pteridineae</taxon>
        <taxon>Pteridaceae</taxon>
        <taxon>Parkerioideae</taxon>
        <taxon>Ceratopteris</taxon>
    </lineage>
</organism>
<dbReference type="FunFam" id="1.10.510.10:FF:000142">
    <property type="entry name" value="Octicosapeptide/phox/Bem1p domain kinase superfamily protein"/>
    <property type="match status" value="1"/>
</dbReference>
<dbReference type="GO" id="GO:0010928">
    <property type="term" value="P:regulation of auxin mediated signaling pathway"/>
    <property type="evidence" value="ECO:0007669"/>
    <property type="project" value="UniProtKB-ARBA"/>
</dbReference>
<keyword evidence="14" id="KW-1185">Reference proteome</keyword>
<dbReference type="InterPro" id="IPR008271">
    <property type="entry name" value="Ser/Thr_kinase_AS"/>
</dbReference>
<feature type="compositionally biased region" description="Low complexity" evidence="11">
    <location>
        <begin position="263"/>
        <end position="273"/>
    </location>
</feature>
<dbReference type="CDD" id="cd13999">
    <property type="entry name" value="STKc_MAP3K-like"/>
    <property type="match status" value="1"/>
</dbReference>
<evidence type="ECO:0000256" key="5">
    <source>
        <dbReference type="ARBA" id="ARBA00022679"/>
    </source>
</evidence>
<dbReference type="Pfam" id="PF00564">
    <property type="entry name" value="PB1"/>
    <property type="match status" value="1"/>
</dbReference>
<dbReference type="SUPFAM" id="SSF54277">
    <property type="entry name" value="CAD &amp; PB1 domains"/>
    <property type="match status" value="1"/>
</dbReference>
<dbReference type="EMBL" id="CM035434">
    <property type="protein sequence ID" value="KAH7292383.1"/>
    <property type="molecule type" value="Genomic_DNA"/>
</dbReference>
<dbReference type="Gene3D" id="3.30.200.20">
    <property type="entry name" value="Phosphorylase Kinase, domain 1"/>
    <property type="match status" value="1"/>
</dbReference>
<evidence type="ECO:0000256" key="4">
    <source>
        <dbReference type="ARBA" id="ARBA00022553"/>
    </source>
</evidence>
<evidence type="ECO:0000256" key="1">
    <source>
        <dbReference type="ARBA" id="ARBA00004496"/>
    </source>
</evidence>
<dbReference type="Gene3D" id="1.10.510.10">
    <property type="entry name" value="Transferase(Phosphotransferase) domain 1"/>
    <property type="match status" value="1"/>
</dbReference>
<dbReference type="InterPro" id="IPR050167">
    <property type="entry name" value="Ser_Thr_protein_kinase"/>
</dbReference>
<keyword evidence="7" id="KW-0418">Kinase</keyword>
<evidence type="ECO:0000256" key="8">
    <source>
        <dbReference type="ARBA" id="ARBA00022840"/>
    </source>
</evidence>
<dbReference type="PANTHER" id="PTHR23257:SF963">
    <property type="entry name" value="AT08303P"/>
    <property type="match status" value="1"/>
</dbReference>
<dbReference type="SMART" id="SM00666">
    <property type="entry name" value="PB1"/>
    <property type="match status" value="1"/>
</dbReference>
<dbReference type="Pfam" id="PF07714">
    <property type="entry name" value="PK_Tyr_Ser-Thr"/>
    <property type="match status" value="1"/>
</dbReference>
<dbReference type="PROSITE" id="PS00108">
    <property type="entry name" value="PROTEIN_KINASE_ST"/>
    <property type="match status" value="1"/>
</dbReference>
<dbReference type="SUPFAM" id="SSF56112">
    <property type="entry name" value="Protein kinase-like (PK-like)"/>
    <property type="match status" value="1"/>
</dbReference>
<evidence type="ECO:0000256" key="11">
    <source>
        <dbReference type="SAM" id="MobiDB-lite"/>
    </source>
</evidence>
<dbReference type="GO" id="GO:0009734">
    <property type="term" value="P:auxin-activated signaling pathway"/>
    <property type="evidence" value="ECO:0007669"/>
    <property type="project" value="UniProtKB-KW"/>
</dbReference>
<keyword evidence="4" id="KW-0597">Phosphoprotein</keyword>
<protein>
    <recommendedName>
        <fullName evidence="12">Protein kinase domain-containing protein</fullName>
    </recommendedName>
</protein>
<evidence type="ECO:0000313" key="13">
    <source>
        <dbReference type="EMBL" id="KAH7292383.1"/>
    </source>
</evidence>
<keyword evidence="9" id="KW-0927">Auxin signaling pathway</keyword>
<evidence type="ECO:0000256" key="6">
    <source>
        <dbReference type="ARBA" id="ARBA00022741"/>
    </source>
</evidence>
<dbReference type="CDD" id="cd06410">
    <property type="entry name" value="PB1_UP2"/>
    <property type="match status" value="1"/>
</dbReference>
<proteinExistence type="predicted"/>
<comment type="subcellular location">
    <subcellularLocation>
        <location evidence="1">Cytoplasm</location>
    </subcellularLocation>
</comment>
<keyword evidence="6 10" id="KW-0547">Nucleotide-binding</keyword>
<gene>
    <name evidence="13" type="ORF">KP509_29G065500</name>
</gene>
<dbReference type="GO" id="GO:0005524">
    <property type="term" value="F:ATP binding"/>
    <property type="evidence" value="ECO:0007669"/>
    <property type="project" value="UniProtKB-UniRule"/>
</dbReference>
<feature type="region of interest" description="Disordered" evidence="11">
    <location>
        <begin position="763"/>
        <end position="803"/>
    </location>
</feature>
<dbReference type="GO" id="GO:0004674">
    <property type="term" value="F:protein serine/threonine kinase activity"/>
    <property type="evidence" value="ECO:0007669"/>
    <property type="project" value="UniProtKB-KW"/>
</dbReference>
<dbReference type="Proteomes" id="UP000825935">
    <property type="component" value="Chromosome 29"/>
</dbReference>
<keyword evidence="3" id="KW-0723">Serine/threonine-protein kinase</keyword>
<evidence type="ECO:0000259" key="12">
    <source>
        <dbReference type="PROSITE" id="PS50011"/>
    </source>
</evidence>
<name>A0A8T2RA68_CERRI</name>
<dbReference type="FunFam" id="3.10.20.90:FF:000058">
    <property type="entry name" value="Octicosapeptide/phox/Bem1p domain kinase superfamily protein"/>
    <property type="match status" value="1"/>
</dbReference>
<feature type="compositionally biased region" description="Polar residues" evidence="11">
    <location>
        <begin position="763"/>
        <end position="778"/>
    </location>
</feature>
<reference evidence="13" key="1">
    <citation type="submission" date="2021-08" db="EMBL/GenBank/DDBJ databases">
        <title>WGS assembly of Ceratopteris richardii.</title>
        <authorList>
            <person name="Marchant D.B."/>
            <person name="Chen G."/>
            <person name="Jenkins J."/>
            <person name="Shu S."/>
            <person name="Leebens-Mack J."/>
            <person name="Grimwood J."/>
            <person name="Schmutz J."/>
            <person name="Soltis P."/>
            <person name="Soltis D."/>
            <person name="Chen Z.-H."/>
        </authorList>
    </citation>
    <scope>NUCLEOTIDE SEQUENCE</scope>
    <source>
        <strain evidence="13">Whitten #5841</strain>
        <tissue evidence="13">Leaf</tissue>
    </source>
</reference>
<feature type="compositionally biased region" description="Polar residues" evidence="11">
    <location>
        <begin position="724"/>
        <end position="747"/>
    </location>
</feature>
<dbReference type="OrthoDB" id="4062651at2759"/>
<dbReference type="Gene3D" id="3.10.20.90">
    <property type="entry name" value="Phosphatidylinositol 3-kinase Catalytic Subunit, Chain A, domain 1"/>
    <property type="match status" value="1"/>
</dbReference>